<keyword evidence="10" id="KW-0675">Receptor</keyword>
<dbReference type="RefSeq" id="WP_249972091.1">
    <property type="nucleotide sequence ID" value="NZ_JAMFLZ010000001.1"/>
</dbReference>
<dbReference type="Proteomes" id="UP001165381">
    <property type="component" value="Unassembled WGS sequence"/>
</dbReference>
<dbReference type="InterPro" id="IPR023997">
    <property type="entry name" value="TonB-dep_OMP_SusC/RagA_CS"/>
</dbReference>
<dbReference type="Gene3D" id="2.60.40.1120">
    <property type="entry name" value="Carboxypeptidase-like, regulatory domain"/>
    <property type="match status" value="1"/>
</dbReference>
<name>A0ABT0QAU4_9FLAO</name>
<evidence type="ECO:0000313" key="11">
    <source>
        <dbReference type="Proteomes" id="UP001165381"/>
    </source>
</evidence>
<evidence type="ECO:0000256" key="1">
    <source>
        <dbReference type="ARBA" id="ARBA00004571"/>
    </source>
</evidence>
<dbReference type="SUPFAM" id="SSF49464">
    <property type="entry name" value="Carboxypeptidase regulatory domain-like"/>
    <property type="match status" value="1"/>
</dbReference>
<dbReference type="Pfam" id="PF07715">
    <property type="entry name" value="Plug"/>
    <property type="match status" value="1"/>
</dbReference>
<dbReference type="SUPFAM" id="SSF56935">
    <property type="entry name" value="Porins"/>
    <property type="match status" value="1"/>
</dbReference>
<evidence type="ECO:0000313" key="10">
    <source>
        <dbReference type="EMBL" id="MCL6294105.1"/>
    </source>
</evidence>
<accession>A0ABT0QAU4</accession>
<reference evidence="10" key="1">
    <citation type="submission" date="2022-05" db="EMBL/GenBank/DDBJ databases">
        <authorList>
            <person name="Park J.-S."/>
        </authorList>
    </citation>
    <scope>NUCLEOTIDE SEQUENCE</scope>
    <source>
        <strain evidence="10">2012CJ34-3</strain>
    </source>
</reference>
<comment type="caution">
    <text evidence="10">The sequence shown here is derived from an EMBL/GenBank/DDBJ whole genome shotgun (WGS) entry which is preliminary data.</text>
</comment>
<evidence type="ECO:0000256" key="7">
    <source>
        <dbReference type="PROSITE-ProRule" id="PRU01360"/>
    </source>
</evidence>
<dbReference type="Gene3D" id="2.40.170.20">
    <property type="entry name" value="TonB-dependent receptor, beta-barrel domain"/>
    <property type="match status" value="1"/>
</dbReference>
<dbReference type="InterPro" id="IPR037066">
    <property type="entry name" value="Plug_dom_sf"/>
</dbReference>
<protein>
    <submittedName>
        <fullName evidence="10">TonB-dependent receptor</fullName>
    </submittedName>
</protein>
<keyword evidence="2 7" id="KW-0813">Transport</keyword>
<dbReference type="NCBIfam" id="TIGR04057">
    <property type="entry name" value="SusC_RagA_signa"/>
    <property type="match status" value="1"/>
</dbReference>
<sequence>MKLKLTWLLTLIMAFSIQFSNAQEKSISGEVTSSIDGLPLPGVSVIVKGTTRGAQTDFDGKYTISGSAGEVLVFSFIGMKNAEATIGASNTINMSLDEDVAALDEVVVVAYGTQTKQSIVGSVGVVSSTTIENQQVTSPLRALQGAVPGVSLITAGGQPGTNPTIRIRGFGSLNASAAPLIILDGAAYNGNINAISQDQIESMSVLKDASSTSLYGSRGANGVIVITTKKGRKNSAPKVTIRSQIGLSNPTVGLHDLASVDDQFRYTWEALKNTNQFVLGQSATDAAQNASNGLVDYFGYNPYNVANPVDANGNLTTANKLWENSWEDEVIRNDVLRVNHNISLSGGDDKSTYFMSFDYLNDEGPVIKSNFERISARVNLESQVSERFKVGFNTSFSRSTSGTPDQTSGSTTQAISWIYNVSDVYPVYARDGNGQLLRDTAGDVFYDLGNGFTPGQSVNNVRPSNGGENILASIFLGRENRRRTSYLGNAFAEIKLFEGLTFRTNLSYENYLFDSFSFDDDLFSFATNLGGRVDQDRDITTTLNAVQSLNFTKSFGNHNFSADLITEAYTFEFDDLGAQGTGFLPNVEVLDGATSPESVEGNTVMERLNSYLGRLTYNFNEKYYLEGSFRRDGSTRFSEETRWGNFFSVGGSWIVSNEGFLSDSNTLTYLKFRGSYGELGNNQIFISGSNPLAQDYFPYQSVFNLGWNNEGNTGVLLGGVADPTISWEKTSSTNIGVDFELFNGTISGTVDYYSKESVDLIYDKPIPSSTGVSEITTNIGSIKNSGWEVTLNSINVSTDDFSWSSGINFSLDKNEITELTQDEFINGSKLWKVGNSIFDFYIDEWAGVDPADGFGMWYMDVLDANGNVIDKVTTKDNDQATRYQQGSSLPDIYGGFTNTIRYKQFDLSILANFSFGGYLLDSDYSGLINQFQNPGSNHHVDVVNRWQNPGDITDYPLLLTGNNNHSSRSTRFLFKNDYIRLKSLTFGYNLPESVLEKIGFSQVRLFLQADNILTWQSHKGIDPEQAFNGLTNNRSPLAKTITTGAILQF</sequence>
<keyword evidence="11" id="KW-1185">Reference proteome</keyword>
<evidence type="ECO:0000256" key="8">
    <source>
        <dbReference type="SAM" id="SignalP"/>
    </source>
</evidence>
<keyword evidence="3 7" id="KW-1134">Transmembrane beta strand</keyword>
<comment type="subcellular location">
    <subcellularLocation>
        <location evidence="1 7">Cell outer membrane</location>
        <topology evidence="1 7">Multi-pass membrane protein</topology>
    </subcellularLocation>
</comment>
<dbReference type="Gene3D" id="2.170.130.10">
    <property type="entry name" value="TonB-dependent receptor, plug domain"/>
    <property type="match status" value="1"/>
</dbReference>
<keyword evidence="4 7" id="KW-0812">Transmembrane</keyword>
<evidence type="ECO:0000256" key="2">
    <source>
        <dbReference type="ARBA" id="ARBA00022448"/>
    </source>
</evidence>
<dbReference type="InterPro" id="IPR039426">
    <property type="entry name" value="TonB-dep_rcpt-like"/>
</dbReference>
<dbReference type="EMBL" id="JAMFLZ010000001">
    <property type="protein sequence ID" value="MCL6294105.1"/>
    <property type="molecule type" value="Genomic_DNA"/>
</dbReference>
<evidence type="ECO:0000256" key="6">
    <source>
        <dbReference type="ARBA" id="ARBA00023237"/>
    </source>
</evidence>
<evidence type="ECO:0000259" key="9">
    <source>
        <dbReference type="Pfam" id="PF07715"/>
    </source>
</evidence>
<feature type="chain" id="PRO_5045605466" evidence="8">
    <location>
        <begin position="23"/>
        <end position="1049"/>
    </location>
</feature>
<dbReference type="InterPro" id="IPR008969">
    <property type="entry name" value="CarboxyPept-like_regulatory"/>
</dbReference>
<dbReference type="InterPro" id="IPR012910">
    <property type="entry name" value="Plug_dom"/>
</dbReference>
<dbReference type="NCBIfam" id="TIGR04056">
    <property type="entry name" value="OMP_RagA_SusC"/>
    <property type="match status" value="1"/>
</dbReference>
<keyword evidence="8" id="KW-0732">Signal</keyword>
<dbReference type="InterPro" id="IPR036942">
    <property type="entry name" value="Beta-barrel_TonB_sf"/>
</dbReference>
<keyword evidence="5 7" id="KW-0472">Membrane</keyword>
<feature type="domain" description="TonB-dependent receptor plug" evidence="9">
    <location>
        <begin position="116"/>
        <end position="223"/>
    </location>
</feature>
<evidence type="ECO:0000256" key="4">
    <source>
        <dbReference type="ARBA" id="ARBA00022692"/>
    </source>
</evidence>
<evidence type="ECO:0000256" key="3">
    <source>
        <dbReference type="ARBA" id="ARBA00022452"/>
    </source>
</evidence>
<dbReference type="PROSITE" id="PS52016">
    <property type="entry name" value="TONB_DEPENDENT_REC_3"/>
    <property type="match status" value="1"/>
</dbReference>
<comment type="similarity">
    <text evidence="7">Belongs to the TonB-dependent receptor family.</text>
</comment>
<evidence type="ECO:0000256" key="5">
    <source>
        <dbReference type="ARBA" id="ARBA00023136"/>
    </source>
</evidence>
<dbReference type="InterPro" id="IPR023996">
    <property type="entry name" value="TonB-dep_OMP_SusC/RagA"/>
</dbReference>
<proteinExistence type="inferred from homology"/>
<organism evidence="10 11">
    <name type="scientific">Jejuia spongiicola</name>
    <dbReference type="NCBI Taxonomy" id="2942207"/>
    <lineage>
        <taxon>Bacteria</taxon>
        <taxon>Pseudomonadati</taxon>
        <taxon>Bacteroidota</taxon>
        <taxon>Flavobacteriia</taxon>
        <taxon>Flavobacteriales</taxon>
        <taxon>Flavobacteriaceae</taxon>
        <taxon>Jejuia</taxon>
    </lineage>
</organism>
<feature type="signal peptide" evidence="8">
    <location>
        <begin position="1"/>
        <end position="22"/>
    </location>
</feature>
<keyword evidence="6 7" id="KW-0998">Cell outer membrane</keyword>
<gene>
    <name evidence="10" type="ORF">M3P09_03815</name>
</gene>
<dbReference type="Pfam" id="PF13715">
    <property type="entry name" value="CarbopepD_reg_2"/>
    <property type="match status" value="1"/>
</dbReference>